<name>A0A4Q7UUX1_PSEST</name>
<dbReference type="Proteomes" id="UP000291591">
    <property type="component" value="Unassembled WGS sequence"/>
</dbReference>
<evidence type="ECO:0000313" key="2">
    <source>
        <dbReference type="EMBL" id="RZT83843.1"/>
    </source>
</evidence>
<proteinExistence type="predicted"/>
<dbReference type="EMBL" id="SHKL01000001">
    <property type="protein sequence ID" value="RZT83843.1"/>
    <property type="molecule type" value="Genomic_DNA"/>
</dbReference>
<reference evidence="2 3" key="1">
    <citation type="submission" date="2019-02" db="EMBL/GenBank/DDBJ databases">
        <title>Sequencing the genomes of 1000 actinobacteria strains.</title>
        <authorList>
            <person name="Klenk H.-P."/>
        </authorList>
    </citation>
    <scope>NUCLEOTIDE SEQUENCE [LARGE SCALE GENOMIC DNA]</scope>
    <source>
        <strain evidence="2 3">DSM 45779</strain>
    </source>
</reference>
<evidence type="ECO:0000256" key="1">
    <source>
        <dbReference type="SAM" id="MobiDB-lite"/>
    </source>
</evidence>
<keyword evidence="3" id="KW-1185">Reference proteome</keyword>
<protein>
    <submittedName>
        <fullName evidence="2">Uncharacterized protein</fullName>
    </submittedName>
</protein>
<organism evidence="2 3">
    <name type="scientific">Pseudonocardia sediminis</name>
    <dbReference type="NCBI Taxonomy" id="1397368"/>
    <lineage>
        <taxon>Bacteria</taxon>
        <taxon>Bacillati</taxon>
        <taxon>Actinomycetota</taxon>
        <taxon>Actinomycetes</taxon>
        <taxon>Pseudonocardiales</taxon>
        <taxon>Pseudonocardiaceae</taxon>
        <taxon>Pseudonocardia</taxon>
    </lineage>
</organism>
<feature type="region of interest" description="Disordered" evidence="1">
    <location>
        <begin position="49"/>
        <end position="70"/>
    </location>
</feature>
<gene>
    <name evidence="2" type="ORF">EV383_0662</name>
</gene>
<sequence length="70" mass="7808">MPARLPEHGVCAVNVGDAAAIHDVIAADALRRTTDPEAELTIWWRRHCDRRRHERTTGPGSRSEGTRNHG</sequence>
<dbReference type="AlphaFoldDB" id="A0A4Q7UUX1"/>
<accession>A0A4Q7UUX1</accession>
<evidence type="ECO:0000313" key="3">
    <source>
        <dbReference type="Proteomes" id="UP000291591"/>
    </source>
</evidence>
<comment type="caution">
    <text evidence="2">The sequence shown here is derived from an EMBL/GenBank/DDBJ whole genome shotgun (WGS) entry which is preliminary data.</text>
</comment>